<feature type="transmembrane region" description="Helical" evidence="9">
    <location>
        <begin position="28"/>
        <end position="49"/>
    </location>
</feature>
<evidence type="ECO:0000313" key="10">
    <source>
        <dbReference type="EMBL" id="GAA2131009.1"/>
    </source>
</evidence>
<feature type="transmembrane region" description="Helical" evidence="9">
    <location>
        <begin position="61"/>
        <end position="81"/>
    </location>
</feature>
<evidence type="ECO:0000256" key="5">
    <source>
        <dbReference type="ARBA" id="ARBA00022692"/>
    </source>
</evidence>
<sequence length="338" mass="34856">MTDTQSKTAPAATTPPSASSQHRALSSVARFGTLAVLVLMIIGFGLASPDAFMSQRNLINVLNQGALLAIIASGLTFVLVVGQFDLSFANVVSLSGIIGVGLMQRSGWPMIAAIAATLVIACLVGLFNGFLVSYLRVSAIVATLATSTIVLGINFWYSNGVPITVPSGAFTDIARGRIIGIPTPIIIMAVILALLWVVLNRTLLGHHSQAVGSNPTASRLAGVRVGRVTVVAFVIGSLCAGVAGLLLAARIGSGQVTAGDGFLLSAFAAVFLGASVLRDGEFHILGTFVGVLIVTVMNNGLSILGAPSFVQYIFQGVILIAAVALSTTSRRILGMQRK</sequence>
<feature type="transmembrane region" description="Helical" evidence="9">
    <location>
        <begin position="284"/>
        <end position="306"/>
    </location>
</feature>
<feature type="transmembrane region" description="Helical" evidence="9">
    <location>
        <begin position="139"/>
        <end position="158"/>
    </location>
</feature>
<evidence type="ECO:0000313" key="11">
    <source>
        <dbReference type="Proteomes" id="UP001500102"/>
    </source>
</evidence>
<dbReference type="Pfam" id="PF02653">
    <property type="entry name" value="BPD_transp_2"/>
    <property type="match status" value="1"/>
</dbReference>
<keyword evidence="5 9" id="KW-0812">Transmembrane</keyword>
<feature type="transmembrane region" description="Helical" evidence="9">
    <location>
        <begin position="228"/>
        <end position="249"/>
    </location>
</feature>
<name>A0ABN2YR13_9MICC</name>
<evidence type="ECO:0000256" key="2">
    <source>
        <dbReference type="ARBA" id="ARBA00022448"/>
    </source>
</evidence>
<evidence type="ECO:0000256" key="6">
    <source>
        <dbReference type="ARBA" id="ARBA00022989"/>
    </source>
</evidence>
<gene>
    <name evidence="10" type="ORF">GCM10009825_12370</name>
</gene>
<dbReference type="EMBL" id="BAAAQB010000014">
    <property type="protein sequence ID" value="GAA2131009.1"/>
    <property type="molecule type" value="Genomic_DNA"/>
</dbReference>
<feature type="transmembrane region" description="Helical" evidence="9">
    <location>
        <begin position="261"/>
        <end position="277"/>
    </location>
</feature>
<reference evidence="10 11" key="1">
    <citation type="journal article" date="2019" name="Int. J. Syst. Evol. Microbiol.">
        <title>The Global Catalogue of Microorganisms (GCM) 10K type strain sequencing project: providing services to taxonomists for standard genome sequencing and annotation.</title>
        <authorList>
            <consortium name="The Broad Institute Genomics Platform"/>
            <consortium name="The Broad Institute Genome Sequencing Center for Infectious Disease"/>
            <person name="Wu L."/>
            <person name="Ma J."/>
        </authorList>
    </citation>
    <scope>NUCLEOTIDE SEQUENCE [LARGE SCALE GENOMIC DNA]</scope>
    <source>
        <strain evidence="10 11">JCM 15921</strain>
    </source>
</reference>
<protein>
    <submittedName>
        <fullName evidence="10">ABC transporter permease</fullName>
    </submittedName>
</protein>
<accession>A0ABN2YR13</accession>
<dbReference type="InterPro" id="IPR001851">
    <property type="entry name" value="ABC_transp_permease"/>
</dbReference>
<dbReference type="PANTHER" id="PTHR32196:SF21">
    <property type="entry name" value="ABC TRANSPORTER PERMEASE PROTEIN YPHD-RELATED"/>
    <property type="match status" value="1"/>
</dbReference>
<organism evidence="10 11">
    <name type="scientific">Arthrobacter humicola</name>
    <dbReference type="NCBI Taxonomy" id="409291"/>
    <lineage>
        <taxon>Bacteria</taxon>
        <taxon>Bacillati</taxon>
        <taxon>Actinomycetota</taxon>
        <taxon>Actinomycetes</taxon>
        <taxon>Micrococcales</taxon>
        <taxon>Micrococcaceae</taxon>
        <taxon>Arthrobacter</taxon>
    </lineage>
</organism>
<keyword evidence="2" id="KW-0813">Transport</keyword>
<dbReference type="PANTHER" id="PTHR32196">
    <property type="entry name" value="ABC TRANSPORTER PERMEASE PROTEIN YPHD-RELATED-RELATED"/>
    <property type="match status" value="1"/>
</dbReference>
<evidence type="ECO:0000256" key="9">
    <source>
        <dbReference type="SAM" id="Phobius"/>
    </source>
</evidence>
<evidence type="ECO:0000256" key="8">
    <source>
        <dbReference type="SAM" id="MobiDB-lite"/>
    </source>
</evidence>
<comment type="caution">
    <text evidence="10">The sequence shown here is derived from an EMBL/GenBank/DDBJ whole genome shotgun (WGS) entry which is preliminary data.</text>
</comment>
<evidence type="ECO:0000256" key="1">
    <source>
        <dbReference type="ARBA" id="ARBA00004651"/>
    </source>
</evidence>
<dbReference type="Proteomes" id="UP001500102">
    <property type="component" value="Unassembled WGS sequence"/>
</dbReference>
<keyword evidence="4" id="KW-0997">Cell inner membrane</keyword>
<keyword evidence="7 9" id="KW-0472">Membrane</keyword>
<keyword evidence="3" id="KW-1003">Cell membrane</keyword>
<evidence type="ECO:0000256" key="7">
    <source>
        <dbReference type="ARBA" id="ARBA00023136"/>
    </source>
</evidence>
<comment type="subcellular location">
    <subcellularLocation>
        <location evidence="1">Cell membrane</location>
        <topology evidence="1">Multi-pass membrane protein</topology>
    </subcellularLocation>
</comment>
<dbReference type="RefSeq" id="WP_344363346.1">
    <property type="nucleotide sequence ID" value="NZ_BAAAQB010000014.1"/>
</dbReference>
<feature type="transmembrane region" description="Helical" evidence="9">
    <location>
        <begin position="110"/>
        <end position="132"/>
    </location>
</feature>
<dbReference type="CDD" id="cd06579">
    <property type="entry name" value="TM_PBP1_transp_AraH_like"/>
    <property type="match status" value="1"/>
</dbReference>
<keyword evidence="6 9" id="KW-1133">Transmembrane helix</keyword>
<proteinExistence type="predicted"/>
<feature type="transmembrane region" description="Helical" evidence="9">
    <location>
        <begin position="178"/>
        <end position="199"/>
    </location>
</feature>
<evidence type="ECO:0000256" key="4">
    <source>
        <dbReference type="ARBA" id="ARBA00022519"/>
    </source>
</evidence>
<evidence type="ECO:0000256" key="3">
    <source>
        <dbReference type="ARBA" id="ARBA00022475"/>
    </source>
</evidence>
<keyword evidence="11" id="KW-1185">Reference proteome</keyword>
<feature type="compositionally biased region" description="Low complexity" evidence="8">
    <location>
        <begin position="8"/>
        <end position="20"/>
    </location>
</feature>
<feature type="region of interest" description="Disordered" evidence="8">
    <location>
        <begin position="1"/>
        <end position="20"/>
    </location>
</feature>
<feature type="transmembrane region" description="Helical" evidence="9">
    <location>
        <begin position="312"/>
        <end position="333"/>
    </location>
</feature>